<dbReference type="InterPro" id="IPR011713">
    <property type="entry name" value="Leu-rich_rpt_3"/>
</dbReference>
<keyword evidence="6" id="KW-0520">NAD</keyword>
<dbReference type="SUPFAM" id="SSF52200">
    <property type="entry name" value="Toll/Interleukin receptor TIR domain"/>
    <property type="match status" value="1"/>
</dbReference>
<dbReference type="InterPro" id="IPR003593">
    <property type="entry name" value="AAA+_ATPase"/>
</dbReference>
<name>A0ABQ8ECI7_BRANA</name>
<keyword evidence="3" id="KW-0677">Repeat</keyword>
<evidence type="ECO:0000313" key="11">
    <source>
        <dbReference type="Proteomes" id="UP000824890"/>
    </source>
</evidence>
<proteinExistence type="predicted"/>
<reference evidence="10 11" key="1">
    <citation type="submission" date="2021-05" db="EMBL/GenBank/DDBJ databases">
        <title>Genome Assembly of Synthetic Allotetraploid Brassica napus Reveals Homoeologous Exchanges between Subgenomes.</title>
        <authorList>
            <person name="Davis J.T."/>
        </authorList>
    </citation>
    <scope>NUCLEOTIDE SEQUENCE [LARGE SCALE GENOMIC DNA]</scope>
    <source>
        <strain evidence="11">cv. Da-Ae</strain>
        <tissue evidence="10">Seedling</tissue>
    </source>
</reference>
<dbReference type="InterPro" id="IPR045344">
    <property type="entry name" value="C-JID"/>
</dbReference>
<evidence type="ECO:0000256" key="8">
    <source>
        <dbReference type="SAM" id="MobiDB-lite"/>
    </source>
</evidence>
<dbReference type="InterPro" id="IPR027417">
    <property type="entry name" value="P-loop_NTPase"/>
</dbReference>
<evidence type="ECO:0000256" key="1">
    <source>
        <dbReference type="ARBA" id="ARBA00011982"/>
    </source>
</evidence>
<gene>
    <name evidence="10" type="ORF">HID58_006834</name>
</gene>
<dbReference type="InterPro" id="IPR000157">
    <property type="entry name" value="TIR_dom"/>
</dbReference>
<dbReference type="Pfam" id="PF20160">
    <property type="entry name" value="C-JID"/>
    <property type="match status" value="2"/>
</dbReference>
<dbReference type="InterPro" id="IPR036390">
    <property type="entry name" value="WH_DNA-bd_sf"/>
</dbReference>
<dbReference type="InterPro" id="IPR002182">
    <property type="entry name" value="NB-ARC"/>
</dbReference>
<evidence type="ECO:0000313" key="10">
    <source>
        <dbReference type="EMBL" id="KAH0939373.1"/>
    </source>
</evidence>
<evidence type="ECO:0000256" key="6">
    <source>
        <dbReference type="ARBA" id="ARBA00023027"/>
    </source>
</evidence>
<dbReference type="PANTHER" id="PTHR11017:SF538">
    <property type="entry name" value="ADP-RIBOSYL CYCLASE_CYCLIC ADP-RIBOSE HYDROLASE"/>
    <property type="match status" value="1"/>
</dbReference>
<dbReference type="Pfam" id="PF07725">
    <property type="entry name" value="LRR_3"/>
    <property type="match status" value="5"/>
</dbReference>
<dbReference type="InterPro" id="IPR058192">
    <property type="entry name" value="WHD_ROQ1-like"/>
</dbReference>
<dbReference type="Proteomes" id="UP000824890">
    <property type="component" value="Unassembled WGS sequence"/>
</dbReference>
<dbReference type="Gene3D" id="3.40.50.10140">
    <property type="entry name" value="Toll/interleukin-1 receptor homology (TIR) domain"/>
    <property type="match status" value="1"/>
</dbReference>
<dbReference type="InterPro" id="IPR032675">
    <property type="entry name" value="LRR_dom_sf"/>
</dbReference>
<dbReference type="PRINTS" id="PR00364">
    <property type="entry name" value="DISEASERSIST"/>
</dbReference>
<dbReference type="Pfam" id="PF00931">
    <property type="entry name" value="NB-ARC"/>
    <property type="match status" value="3"/>
</dbReference>
<dbReference type="Gene3D" id="3.80.10.10">
    <property type="entry name" value="Ribonuclease Inhibitor"/>
    <property type="match status" value="10"/>
</dbReference>
<evidence type="ECO:0000256" key="2">
    <source>
        <dbReference type="ARBA" id="ARBA00022614"/>
    </source>
</evidence>
<sequence>MATLSSSSRTWVYDVFPSFSGADVRVTFLSHFRKELNRKLIIAFKDSEIEKSHSIGPELKQAIKDSRIAVVIFSKNYASSSWCLNELLEIVKCREECGQMVIPVFYRLDPSHVRKQTGEFGKIFEKTCHDETEEVKIRWSEALTDVANILGYHSVIWGNEADMVEKIVNDKLLLTPAKDSEDFVGIEDHIAKLSMLLQLEAEEVRMVGLWGSSGIGKTTIARVLFNRLSRHFQGSIFIDMAFVSKSMEIFNRANPDDYNMKLHLQKNFLSEILGNGDIKINHLSAVEERLKNKKVLIFIDDVRDQVVLDALIGQIQWFGSGSRIIVVTNDKHFLRALGIEHIYEVCLPSEHIAIEMLCQSAFRKKSPPEGFDELVVEITRLVGSLPLGLTVLGSSLRGRDMEYWIDLLPRLQNGIDGKIEKTLRISYDGLSSEDKAIFRHVACLFNGAKVTNLKLLLADSGLNVNVGLKNLADRSLIHLRKGHVEMHRLLQEMGKKDVRLEKPENQEFLMDSQDISDVLSEGIGTQKVIGIALDIDEIDEFYVHKSAFTRMRNLRFLKLYSRLRLYREGKLQLHGNFDYLPPKLKLLHWDEFPMRYMPSKFRPENLVELIMEDSKLEKLWEGILTLPCLKEMDLSGSQNLIEMPDLSKATNLETLKLRNCYSLVKLPSSIPHPNKLTTINLKNCRNLETIPIGISLKSLEVLNLYGCSMLRTIPLFSVNISHLSIDETSIEEIPSVLQLENFRLENLSYLSMKNIKSEKLWERVQPLTLLTTMLSPSLNQLWIEKLSWLRVLYLNGCINLETLPTRINLPSLYVLDLSGCSRLRDFPDISTNIKVIWMKGCNKLEYVNLNFFKLTRLEEVDFSNCLNLDKEALFQQRTYLGCQLWFSGEEVPSYFTHRTTGTSSSLTVHLLPSSLSQPFLRFRACLVLFDNYVANFRFKGRFWNSFDSFGQQAQDFWGETEYYSIKPFVKGSHLLILDCDIHLSIGSDILAEMNYTHVDLQLDFPSEYELKEWGIRLCSLADNQLGNPNTLPHVFETDGGNTLYQAGEGEGCGSNDQVTERSSKRMRDWEYFVGIEDHIKEMNLLLNLDSEEVRTVGIWGRYGIGKTTIARSIFRLNSSHFQSSNFIDRRFVSKSMENYSRSNPDDYKVKSRLQKSFLSEILGKKHQKVLIVIDGLDDQLVLDALAFQTQWFGNGSRIIVVTHDKSLLMAHGIDQIYEVSLPSEEQAHKIFCRSTFRQDYPPECFRELAFEVVTNHTPFSLNFLGWCLRGRDKEEWSEWINRALKFPYDVLLHNEKEKLIFRYIACLLNFEKVRDILWLLEDSDLGVEIGLNNLVDKSLVHVREDTIEMHCSLQELGKDIVLAQSNEPEKREFLVDSTDICHVLEDNIATTKLLGISLDMDEIDELYMRAPSKDCKEVRWHIPKEFDYFPHRLRLLRWDNCPLRCMPSKFCPSNLVKLQMLGSKLQKLWEGVQPLEGLKIMDLEGSKNLQEIPDLSKAINLEILHLNNCSSLVELPSTIQYLNNLEELNMQFCENLEILPQGVNLESLDRLDLSGCSRLKSFPDISTNITWLDLSDTAIEDIPHKESDATMIEDITNDVSRKLLSTTSKEFEDLVGIEDHIAEISTLLRLESEEVRMLGIWGSSGIGKTTIARALLNRFSSRFQRSIFIDMAFVSKSKNLYPSANADDYNLKSHLRKEFLSEILGEKDTKKEHVGALEERLKNRKVLIIIDDLDDPMVLDALVGQNHRFGRRSRIIMVTKDKHLLRARKVDCIYEGTKKILGISLDTNEIDELNVHEKAFESLHNLVFLNIYTKKRMMEEEERLHLPEGFNNFSPKLRLLCWDRYPISYMPSNFRPENLVKLQMQRSKLEKLWKGELKGLKIMDLGGSRNLMEIPNLSKATNLQILRLNNCSSLVELPSTIQYLNNLEELNMQFCENLEILPKGVNLESLDHLDLSGCSRLKSFPAISTNISFLNISQTAIEGIPTNLHFDNLVNLFMYDMMSVQLWKGMQPLTPLMTMLPPTLEILYLSDIPSLLELPSSIQNLYKLEVLHIIECTNLETLPAEINLEFLKILHLTGCSRLKSFPNISTNVLALFLEQTAIEEVPGWIENFDHLTYLHMSECNELKYVSLNIYKLEHLEVVDFSYCGSLTAASWIESPCLLAMETKNIHSKFQLKLSKCNELDEEAILRQQPWFFKSLMFLGDKVPPFFTHRNTGTTLSVPLLYTSLSQQFFKFKACAVVASTTSTYIPFEIQVHCWFIDRLGNYIYSDNWPLTITTAKFNTHLVIFECYFHRFPLNEDNAPLTQLSYDYVELEFFTEYYEFQIIGCGIRLPEDGPYLKSDRYGARALRGRRAPSRRWNPVGKIYSRLNMNRRRRKQMSVPRTPVRIMLSTFLTSLELSHIPILVETISSFQIPNNLKKLRIIYCMDPETLPEGINLKSLDLYYLTRCSRLQTFPDVSTNISKLYLSHTGIEEVPWWIKYLSHLVSMEMWKCNQLKYISPRIFQLDNIDVVSFSDCEQLAEFEGTKEAKGINNPLTMLIMFTNCFRLNQVDAFAQQSASMHLILPGVKVSPCVTNLSTGSFLTVSRHHSPLSQQSPLDFKACILLSEVTASHHQLCFIDIHVHYRFIDSHGNYFEPAEPSCFSLDQKINHLIMFDCHFPLNQEWDQVEIEFRHNSNRLRLKECCMPLSDDPTPFLVTWKEIDESKFDDDEGYATALSKEEWGGDSDDIGYETADDEEDCGHNTDNEDYDTALSEDEENEATMIEVIANDVLGKLNLTQSKDFEDFVGIEEHMEKMSSLLCLESKEVKMIGIWGPSGIGKSIIARALEARLSRHFHGKVFIDMRFISKSKEYYRKERKEYQALFRHVACLFNGDEVSYIKLMLADSELNVDMGLEGTEKLIGISMDLDEIDKVKIHEKAFKRMSNLRFLKFYKRSLQPKKEVRWQSPKTLNDFPDELKLLSWPGYPMECMPSNFCPEYLVELNMPNSKLKKLWKEVEELTYLKDMDLSGSKSLKKIPDLSTATNLETLNLHGCSSLVELPSSIQSLNKLTDLNMSGCTNLETLPNGANLKSLVRLVLTGCSQLKVFPDISSKIESIIANKTAFESFPSKLRLENLVELRMEHSMSRRLWEGVQPLTSLTKIMLSGSQNLKEIPDLSLATSLETLNLNGCSSLVELTCSSIQNLNKLTTLEMTGCSSLETLPTGINLKSLYRLNLNECSRLKSFPDISDNISTLNLNQTAIEEVPPWIENFSKLESLEMWKCKNLATLPTGINLKSLYRLNLSGCPLLKSFPDISSNISTLYLNQTAIEEVPPWIDNFSSLEALEMWECRQLRCISPNIFKLENLGEIFFSDCEHLAEVSLLDCPQEEAGDTSNTCTKLSLISFTNCINLNQENFIQQSASKYLILPGVEVPPYFTHRSAGSIFNIPLHHSSLSQQPAFNFKACVVVSDVDAISEGTETANHNLCFIDIEVHCRFKDSHGNYSGSTESIDFSLPQEYDHLIIFDCPFRQNQDSGESNCEQVEIEFSLVSTGLRLIGCGLKCQ</sequence>
<dbReference type="InterPro" id="IPR058546">
    <property type="entry name" value="RPS4B/Roq1-like_LRR"/>
</dbReference>
<dbReference type="InterPro" id="IPR035897">
    <property type="entry name" value="Toll_tir_struct_dom_sf"/>
</dbReference>
<dbReference type="Pfam" id="PF01582">
    <property type="entry name" value="TIR"/>
    <property type="match status" value="1"/>
</dbReference>
<dbReference type="PROSITE" id="PS50104">
    <property type="entry name" value="TIR"/>
    <property type="match status" value="1"/>
</dbReference>
<evidence type="ECO:0000256" key="4">
    <source>
        <dbReference type="ARBA" id="ARBA00022801"/>
    </source>
</evidence>
<dbReference type="InterPro" id="IPR044974">
    <property type="entry name" value="Disease_R_plants"/>
</dbReference>
<evidence type="ECO:0000256" key="7">
    <source>
        <dbReference type="ARBA" id="ARBA00047304"/>
    </source>
</evidence>
<accession>A0ABQ8ECI7</accession>
<dbReference type="SUPFAM" id="SSF52540">
    <property type="entry name" value="P-loop containing nucleoside triphosphate hydrolases"/>
    <property type="match status" value="4"/>
</dbReference>
<keyword evidence="11" id="KW-1185">Reference proteome</keyword>
<dbReference type="SUPFAM" id="SSF52058">
    <property type="entry name" value="L domain-like"/>
    <property type="match status" value="6"/>
</dbReference>
<feature type="region of interest" description="Disordered" evidence="8">
    <location>
        <begin position="2717"/>
        <end position="2745"/>
    </location>
</feature>
<evidence type="ECO:0000259" key="9">
    <source>
        <dbReference type="PROSITE" id="PS50104"/>
    </source>
</evidence>
<dbReference type="Pfam" id="PF23286">
    <property type="entry name" value="LRR_13"/>
    <property type="match status" value="1"/>
</dbReference>
<dbReference type="InterPro" id="IPR042197">
    <property type="entry name" value="Apaf_helical"/>
</dbReference>
<dbReference type="SUPFAM" id="SSF46785">
    <property type="entry name" value="Winged helix' DNA-binding domain"/>
    <property type="match status" value="1"/>
</dbReference>
<comment type="catalytic activity">
    <reaction evidence="7">
        <text>NAD(+) + H2O = ADP-D-ribose + nicotinamide + H(+)</text>
        <dbReference type="Rhea" id="RHEA:16301"/>
        <dbReference type="ChEBI" id="CHEBI:15377"/>
        <dbReference type="ChEBI" id="CHEBI:15378"/>
        <dbReference type="ChEBI" id="CHEBI:17154"/>
        <dbReference type="ChEBI" id="CHEBI:57540"/>
        <dbReference type="ChEBI" id="CHEBI:57967"/>
        <dbReference type="EC" id="3.2.2.6"/>
    </reaction>
    <physiologicalReaction direction="left-to-right" evidence="7">
        <dbReference type="Rhea" id="RHEA:16302"/>
    </physiologicalReaction>
</comment>
<dbReference type="EMBL" id="JAGKQM010000002">
    <property type="protein sequence ID" value="KAH0939373.1"/>
    <property type="molecule type" value="Genomic_DNA"/>
</dbReference>
<dbReference type="EC" id="3.2.2.6" evidence="1"/>
<organism evidence="10 11">
    <name type="scientific">Brassica napus</name>
    <name type="common">Rape</name>
    <dbReference type="NCBI Taxonomy" id="3708"/>
    <lineage>
        <taxon>Eukaryota</taxon>
        <taxon>Viridiplantae</taxon>
        <taxon>Streptophyta</taxon>
        <taxon>Embryophyta</taxon>
        <taxon>Tracheophyta</taxon>
        <taxon>Spermatophyta</taxon>
        <taxon>Magnoliopsida</taxon>
        <taxon>eudicotyledons</taxon>
        <taxon>Gunneridae</taxon>
        <taxon>Pentapetalae</taxon>
        <taxon>rosids</taxon>
        <taxon>malvids</taxon>
        <taxon>Brassicales</taxon>
        <taxon>Brassicaceae</taxon>
        <taxon>Brassiceae</taxon>
        <taxon>Brassica</taxon>
    </lineage>
</organism>
<dbReference type="SMART" id="SM00255">
    <property type="entry name" value="TIR"/>
    <property type="match status" value="1"/>
</dbReference>
<dbReference type="SMART" id="SM00382">
    <property type="entry name" value="AAA"/>
    <property type="match status" value="4"/>
</dbReference>
<feature type="domain" description="TIR" evidence="9">
    <location>
        <begin position="11"/>
        <end position="175"/>
    </location>
</feature>
<keyword evidence="5" id="KW-0611">Plant defense</keyword>
<dbReference type="Pfam" id="PF23282">
    <property type="entry name" value="WHD_ROQ1"/>
    <property type="match status" value="3"/>
</dbReference>
<keyword evidence="2" id="KW-0433">Leucine-rich repeat</keyword>
<dbReference type="Gene3D" id="1.10.8.430">
    <property type="entry name" value="Helical domain of apoptotic protease-activating factors"/>
    <property type="match status" value="1"/>
</dbReference>
<comment type="caution">
    <text evidence="10">The sequence shown here is derived from an EMBL/GenBank/DDBJ whole genome shotgun (WGS) entry which is preliminary data.</text>
</comment>
<keyword evidence="4" id="KW-0378">Hydrolase</keyword>
<dbReference type="Gene3D" id="3.40.50.300">
    <property type="entry name" value="P-loop containing nucleotide triphosphate hydrolases"/>
    <property type="match status" value="4"/>
</dbReference>
<dbReference type="PANTHER" id="PTHR11017">
    <property type="entry name" value="LEUCINE-RICH REPEAT-CONTAINING PROTEIN"/>
    <property type="match status" value="1"/>
</dbReference>
<protein>
    <recommendedName>
        <fullName evidence="1">ADP-ribosyl cyclase/cyclic ADP-ribose hydrolase</fullName>
        <ecNumber evidence="1">3.2.2.6</ecNumber>
    </recommendedName>
</protein>
<feature type="compositionally biased region" description="Acidic residues" evidence="8">
    <location>
        <begin position="2723"/>
        <end position="2739"/>
    </location>
</feature>
<evidence type="ECO:0000256" key="3">
    <source>
        <dbReference type="ARBA" id="ARBA00022737"/>
    </source>
</evidence>
<evidence type="ECO:0000256" key="5">
    <source>
        <dbReference type="ARBA" id="ARBA00022821"/>
    </source>
</evidence>